<feature type="region of interest" description="Disordered" evidence="1">
    <location>
        <begin position="324"/>
        <end position="346"/>
    </location>
</feature>
<protein>
    <submittedName>
        <fullName evidence="2">Uncharacterized protein</fullName>
    </submittedName>
</protein>
<evidence type="ECO:0000313" key="3">
    <source>
        <dbReference type="Proteomes" id="UP000297245"/>
    </source>
</evidence>
<name>A0A4S8KRE1_DENBC</name>
<dbReference type="OrthoDB" id="9909019at2759"/>
<keyword evidence="3" id="KW-1185">Reference proteome</keyword>
<sequence>MSTGCPTEVALQVFAHKLGMGRPSLVAPESSASPSSDPSSEPKADSEKRPLDVLDEDVDDEKQHWNDAFFPSSHSSNTSPDSRAYHGHLIHQAHSMYKNREPLCSSDQQFSEHICFHQEDATLLLDIVKHPWSSAFFPRTTRRFLAKLVHYSTWSSLQYFNVHLILFSRRCSSGPYPHPITYGQGQLILLVLISTGTICSFDVIFPTFPSSSSLEPYLFSSCSACSPTITSFRLLWASPKRSTDDYAYRVLPPLENSFRGDERTGSLDITRAEITKYRECGQMRPEDLDKPIILGPETDLPCVSTIGEEKQHRLSAATTPTLAHFDLTPSDSTPNAGDSGVGSSQLSQWSRFIPATPLGLRVLVLDH</sequence>
<proteinExistence type="predicted"/>
<gene>
    <name evidence="2" type="ORF">K435DRAFT_876738</name>
</gene>
<dbReference type="AlphaFoldDB" id="A0A4S8KRE1"/>
<feature type="region of interest" description="Disordered" evidence="1">
    <location>
        <begin position="22"/>
        <end position="52"/>
    </location>
</feature>
<feature type="compositionally biased region" description="Basic and acidic residues" evidence="1">
    <location>
        <begin position="40"/>
        <end position="52"/>
    </location>
</feature>
<reference evidence="2 3" key="1">
    <citation type="journal article" date="2019" name="Nat. Ecol. Evol.">
        <title>Megaphylogeny resolves global patterns of mushroom evolution.</title>
        <authorList>
            <person name="Varga T."/>
            <person name="Krizsan K."/>
            <person name="Foldi C."/>
            <person name="Dima B."/>
            <person name="Sanchez-Garcia M."/>
            <person name="Sanchez-Ramirez S."/>
            <person name="Szollosi G.J."/>
            <person name="Szarkandi J.G."/>
            <person name="Papp V."/>
            <person name="Albert L."/>
            <person name="Andreopoulos W."/>
            <person name="Angelini C."/>
            <person name="Antonin V."/>
            <person name="Barry K.W."/>
            <person name="Bougher N.L."/>
            <person name="Buchanan P."/>
            <person name="Buyck B."/>
            <person name="Bense V."/>
            <person name="Catcheside P."/>
            <person name="Chovatia M."/>
            <person name="Cooper J."/>
            <person name="Damon W."/>
            <person name="Desjardin D."/>
            <person name="Finy P."/>
            <person name="Geml J."/>
            <person name="Haridas S."/>
            <person name="Hughes K."/>
            <person name="Justo A."/>
            <person name="Karasinski D."/>
            <person name="Kautmanova I."/>
            <person name="Kiss B."/>
            <person name="Kocsube S."/>
            <person name="Kotiranta H."/>
            <person name="LaButti K.M."/>
            <person name="Lechner B.E."/>
            <person name="Liimatainen K."/>
            <person name="Lipzen A."/>
            <person name="Lukacs Z."/>
            <person name="Mihaltcheva S."/>
            <person name="Morgado L.N."/>
            <person name="Niskanen T."/>
            <person name="Noordeloos M.E."/>
            <person name="Ohm R.A."/>
            <person name="Ortiz-Santana B."/>
            <person name="Ovrebo C."/>
            <person name="Racz N."/>
            <person name="Riley R."/>
            <person name="Savchenko A."/>
            <person name="Shiryaev A."/>
            <person name="Soop K."/>
            <person name="Spirin V."/>
            <person name="Szebenyi C."/>
            <person name="Tomsovsky M."/>
            <person name="Tulloss R.E."/>
            <person name="Uehling J."/>
            <person name="Grigoriev I.V."/>
            <person name="Vagvolgyi C."/>
            <person name="Papp T."/>
            <person name="Martin F.M."/>
            <person name="Miettinen O."/>
            <person name="Hibbett D.S."/>
            <person name="Nagy L.G."/>
        </authorList>
    </citation>
    <scope>NUCLEOTIDE SEQUENCE [LARGE SCALE GENOMIC DNA]</scope>
    <source>
        <strain evidence="2 3">CBS 962.96</strain>
    </source>
</reference>
<accession>A0A4S8KRE1</accession>
<feature type="compositionally biased region" description="Polar residues" evidence="1">
    <location>
        <begin position="329"/>
        <end position="346"/>
    </location>
</feature>
<dbReference type="Proteomes" id="UP000297245">
    <property type="component" value="Unassembled WGS sequence"/>
</dbReference>
<dbReference type="EMBL" id="ML180212">
    <property type="protein sequence ID" value="THU78334.1"/>
    <property type="molecule type" value="Genomic_DNA"/>
</dbReference>
<evidence type="ECO:0000256" key="1">
    <source>
        <dbReference type="SAM" id="MobiDB-lite"/>
    </source>
</evidence>
<feature type="compositionally biased region" description="Low complexity" evidence="1">
    <location>
        <begin position="27"/>
        <end position="39"/>
    </location>
</feature>
<evidence type="ECO:0000313" key="2">
    <source>
        <dbReference type="EMBL" id="THU78334.1"/>
    </source>
</evidence>
<organism evidence="2 3">
    <name type="scientific">Dendrothele bispora (strain CBS 962.96)</name>
    <dbReference type="NCBI Taxonomy" id="1314807"/>
    <lineage>
        <taxon>Eukaryota</taxon>
        <taxon>Fungi</taxon>
        <taxon>Dikarya</taxon>
        <taxon>Basidiomycota</taxon>
        <taxon>Agaricomycotina</taxon>
        <taxon>Agaricomycetes</taxon>
        <taxon>Agaricomycetidae</taxon>
        <taxon>Agaricales</taxon>
        <taxon>Agaricales incertae sedis</taxon>
        <taxon>Dendrothele</taxon>
    </lineage>
</organism>